<dbReference type="InterPro" id="IPR009412">
    <property type="entry name" value="DUF1062"/>
</dbReference>
<name>A0A1D7QL34_9SPHI</name>
<reference evidence="1 2" key="1">
    <citation type="submission" date="2016-08" db="EMBL/GenBank/DDBJ databases">
        <authorList>
            <person name="Seilhamer J.J."/>
        </authorList>
    </citation>
    <scope>NUCLEOTIDE SEQUENCE [LARGE SCALE GENOMIC DNA]</scope>
    <source>
        <strain evidence="1 2">DX4</strain>
    </source>
</reference>
<dbReference type="OrthoDB" id="9810886at2"/>
<protein>
    <recommendedName>
        <fullName evidence="3">DUF1062 domain-containing protein</fullName>
    </recommendedName>
</protein>
<dbReference type="RefSeq" id="WP_069381053.1">
    <property type="nucleotide sequence ID" value="NZ_CP017141.1"/>
</dbReference>
<dbReference type="Pfam" id="PF06353">
    <property type="entry name" value="DUF1062"/>
    <property type="match status" value="1"/>
</dbReference>
<accession>A0A1D7QL34</accession>
<proteinExistence type="predicted"/>
<gene>
    <name evidence="1" type="ORF">BFS30_20790</name>
</gene>
<keyword evidence="2" id="KW-1185">Reference proteome</keyword>
<evidence type="ECO:0000313" key="2">
    <source>
        <dbReference type="Proteomes" id="UP000094313"/>
    </source>
</evidence>
<organism evidence="1 2">
    <name type="scientific">Pedobacter steynii</name>
    <dbReference type="NCBI Taxonomy" id="430522"/>
    <lineage>
        <taxon>Bacteria</taxon>
        <taxon>Pseudomonadati</taxon>
        <taxon>Bacteroidota</taxon>
        <taxon>Sphingobacteriia</taxon>
        <taxon>Sphingobacteriales</taxon>
        <taxon>Sphingobacteriaceae</taxon>
        <taxon>Pedobacter</taxon>
    </lineage>
</organism>
<evidence type="ECO:0000313" key="1">
    <source>
        <dbReference type="EMBL" id="AOM79391.1"/>
    </source>
</evidence>
<evidence type="ECO:0008006" key="3">
    <source>
        <dbReference type="Google" id="ProtNLM"/>
    </source>
</evidence>
<sequence>MQVVKKFTWEVTPVNTPLFKKKCSKCRNSKLYYCSNKFRLNSQKKNIDVWLIYRCVNCDDTTNITIFSRTKTGLIDKDLFQKFSDNDEKTAWKYVFDADTIRRNRMEFDYSEVTYDITHNGLTLEDICNLEEDLIEFELKSSFNLDLKLSHVVRKCLDISLKPLEEMLSAGIITALPLCSLKKCKVKNGIIVTVNREKLKAYMENKNKTEHTPT</sequence>
<dbReference type="Proteomes" id="UP000094313">
    <property type="component" value="Chromosome"/>
</dbReference>
<dbReference type="AlphaFoldDB" id="A0A1D7QL34"/>
<dbReference type="KEGG" id="psty:BFS30_20790"/>
<dbReference type="EMBL" id="CP017141">
    <property type="protein sequence ID" value="AOM79391.1"/>
    <property type="molecule type" value="Genomic_DNA"/>
</dbReference>